<evidence type="ECO:0000256" key="7">
    <source>
        <dbReference type="ARBA" id="ARBA00023098"/>
    </source>
</evidence>
<evidence type="ECO:0000256" key="2">
    <source>
        <dbReference type="ARBA" id="ARBA00010982"/>
    </source>
</evidence>
<protein>
    <recommendedName>
        <fullName evidence="9">acetyl-CoA C-acyltransferase</fullName>
        <ecNumber evidence="9">2.3.1.16</ecNumber>
    </recommendedName>
</protein>
<proteinExistence type="inferred from homology"/>
<dbReference type="RefSeq" id="WP_095605883.1">
    <property type="nucleotide sequence ID" value="NZ_NSKE01000003.1"/>
</dbReference>
<evidence type="ECO:0000256" key="9">
    <source>
        <dbReference type="ARBA" id="ARBA00024073"/>
    </source>
</evidence>
<dbReference type="SUPFAM" id="SSF53901">
    <property type="entry name" value="Thiolase-like"/>
    <property type="match status" value="2"/>
</dbReference>
<dbReference type="EC" id="2.3.1.16" evidence="9"/>
<dbReference type="PANTHER" id="PTHR18919:SF153">
    <property type="entry name" value="TRIFUNCTIONAL ENZYME SUBUNIT BETA, MITOCHONDRIAL"/>
    <property type="match status" value="1"/>
</dbReference>
<dbReference type="InterPro" id="IPR020615">
    <property type="entry name" value="Thiolase_acyl_enz_int_AS"/>
</dbReference>
<dbReference type="PROSITE" id="PS00098">
    <property type="entry name" value="THIOLASE_1"/>
    <property type="match status" value="1"/>
</dbReference>
<accession>A0A2A2GCC8</accession>
<evidence type="ECO:0000256" key="11">
    <source>
        <dbReference type="RuleBase" id="RU003557"/>
    </source>
</evidence>
<feature type="active site" description="Acyl-thioester intermediate" evidence="10">
    <location>
        <position position="97"/>
    </location>
</feature>
<dbReference type="PIRSF" id="PIRSF000429">
    <property type="entry name" value="Ac-CoA_Ac_transf"/>
    <property type="match status" value="1"/>
</dbReference>
<dbReference type="InterPro" id="IPR020613">
    <property type="entry name" value="Thiolase_CS"/>
</dbReference>
<dbReference type="Proteomes" id="UP000218831">
    <property type="component" value="Unassembled WGS sequence"/>
</dbReference>
<gene>
    <name evidence="14" type="ORF">CK503_05820</name>
</gene>
<evidence type="ECO:0000256" key="3">
    <source>
        <dbReference type="ARBA" id="ARBA00022490"/>
    </source>
</evidence>
<dbReference type="PROSITE" id="PS00099">
    <property type="entry name" value="THIOLASE_3"/>
    <property type="match status" value="1"/>
</dbReference>
<feature type="domain" description="Thiolase C-terminal" evidence="13">
    <location>
        <begin position="293"/>
        <end position="433"/>
    </location>
</feature>
<dbReference type="NCBIfam" id="TIGR01930">
    <property type="entry name" value="AcCoA-C-Actrans"/>
    <property type="match status" value="1"/>
</dbReference>
<dbReference type="InterPro" id="IPR020617">
    <property type="entry name" value="Thiolase_C"/>
</dbReference>
<evidence type="ECO:0000256" key="6">
    <source>
        <dbReference type="ARBA" id="ARBA00022963"/>
    </source>
</evidence>
<dbReference type="PROSITE" id="PS00737">
    <property type="entry name" value="THIOLASE_2"/>
    <property type="match status" value="1"/>
</dbReference>
<evidence type="ECO:0000259" key="12">
    <source>
        <dbReference type="Pfam" id="PF00108"/>
    </source>
</evidence>
<dbReference type="GO" id="GO:0003985">
    <property type="term" value="F:acetyl-CoA C-acetyltransferase activity"/>
    <property type="evidence" value="ECO:0007669"/>
    <property type="project" value="TreeGrafter"/>
</dbReference>
<comment type="caution">
    <text evidence="14">The sequence shown here is derived from an EMBL/GenBank/DDBJ whole genome shotgun (WGS) entry which is preliminary data.</text>
</comment>
<dbReference type="PANTHER" id="PTHR18919">
    <property type="entry name" value="ACETYL-COA C-ACYLTRANSFERASE"/>
    <property type="match status" value="1"/>
</dbReference>
<name>A0A2A2GCC8_9BACT</name>
<evidence type="ECO:0000256" key="1">
    <source>
        <dbReference type="ARBA" id="ARBA00005005"/>
    </source>
</evidence>
<dbReference type="InterPro" id="IPR020610">
    <property type="entry name" value="Thiolase_AS"/>
</dbReference>
<keyword evidence="3" id="KW-0963">Cytoplasm</keyword>
<dbReference type="EMBL" id="NSKE01000003">
    <property type="protein sequence ID" value="PAU95018.1"/>
    <property type="molecule type" value="Genomic_DNA"/>
</dbReference>
<dbReference type="InterPro" id="IPR020616">
    <property type="entry name" value="Thiolase_N"/>
</dbReference>
<reference evidence="14 15" key="1">
    <citation type="submission" date="2017-08" db="EMBL/GenBank/DDBJ databases">
        <title>Aliifodinibius alkalisoli sp. nov., isolated from saline alkaline soil.</title>
        <authorList>
            <person name="Liu D."/>
            <person name="Zhang G."/>
        </authorList>
    </citation>
    <scope>NUCLEOTIDE SEQUENCE [LARGE SCALE GENOMIC DNA]</scope>
    <source>
        <strain evidence="14 15">WN023</strain>
    </source>
</reference>
<organism evidence="14 15">
    <name type="scientific">Fodinibius salipaludis</name>
    <dbReference type="NCBI Taxonomy" id="2032627"/>
    <lineage>
        <taxon>Bacteria</taxon>
        <taxon>Pseudomonadati</taxon>
        <taxon>Balneolota</taxon>
        <taxon>Balneolia</taxon>
        <taxon>Balneolales</taxon>
        <taxon>Balneolaceae</taxon>
        <taxon>Fodinibius</taxon>
    </lineage>
</organism>
<keyword evidence="15" id="KW-1185">Reference proteome</keyword>
<keyword evidence="6" id="KW-0442">Lipid degradation</keyword>
<evidence type="ECO:0000256" key="5">
    <source>
        <dbReference type="ARBA" id="ARBA00022832"/>
    </source>
</evidence>
<keyword evidence="5" id="KW-0276">Fatty acid metabolism</keyword>
<dbReference type="InterPro" id="IPR002155">
    <property type="entry name" value="Thiolase"/>
</dbReference>
<evidence type="ECO:0000256" key="10">
    <source>
        <dbReference type="PIRSR" id="PIRSR000429-1"/>
    </source>
</evidence>
<evidence type="ECO:0000313" key="15">
    <source>
        <dbReference type="Proteomes" id="UP000218831"/>
    </source>
</evidence>
<keyword evidence="8 11" id="KW-0012">Acyltransferase</keyword>
<dbReference type="Pfam" id="PF02803">
    <property type="entry name" value="Thiolase_C"/>
    <property type="match status" value="1"/>
</dbReference>
<keyword evidence="4 11" id="KW-0808">Transferase</keyword>
<dbReference type="Pfam" id="PF00108">
    <property type="entry name" value="Thiolase_N"/>
    <property type="match status" value="1"/>
</dbReference>
<dbReference type="InterPro" id="IPR016039">
    <property type="entry name" value="Thiolase-like"/>
</dbReference>
<evidence type="ECO:0000313" key="14">
    <source>
        <dbReference type="EMBL" id="PAU95018.1"/>
    </source>
</evidence>
<feature type="active site" description="Proton acceptor" evidence="10">
    <location>
        <position position="420"/>
    </location>
</feature>
<dbReference type="OrthoDB" id="1402717at2"/>
<evidence type="ECO:0000256" key="8">
    <source>
        <dbReference type="ARBA" id="ARBA00023315"/>
    </source>
</evidence>
<keyword evidence="7" id="KW-0443">Lipid metabolism</keyword>
<feature type="domain" description="Thiolase N-terminal" evidence="12">
    <location>
        <begin position="14"/>
        <end position="285"/>
    </location>
</feature>
<dbReference type="GO" id="GO:0006635">
    <property type="term" value="P:fatty acid beta-oxidation"/>
    <property type="evidence" value="ECO:0007669"/>
    <property type="project" value="TreeGrafter"/>
</dbReference>
<dbReference type="CDD" id="cd00751">
    <property type="entry name" value="thiolase"/>
    <property type="match status" value="1"/>
</dbReference>
<evidence type="ECO:0000259" key="13">
    <source>
        <dbReference type="Pfam" id="PF02803"/>
    </source>
</evidence>
<comment type="pathway">
    <text evidence="1">Lipid metabolism; fatty acid beta-oxidation.</text>
</comment>
<dbReference type="AlphaFoldDB" id="A0A2A2GCC8"/>
<comment type="similarity">
    <text evidence="2 11">Belongs to the thiolase-like superfamily. Thiolase family.</text>
</comment>
<dbReference type="Gene3D" id="3.40.47.10">
    <property type="match status" value="1"/>
</dbReference>
<evidence type="ECO:0000256" key="4">
    <source>
        <dbReference type="ARBA" id="ARBA00022679"/>
    </source>
</evidence>
<feature type="active site" description="Proton acceptor" evidence="10">
    <location>
        <position position="390"/>
    </location>
</feature>
<sequence>MADQSQNHTPFEAVIIDGGRIPFQRSGTSYKELMSYDLGRMAIEGLIGRAPINGDDLDRVIMGTVIQDVNTSNVARESALGAGIPNSVPAHTVTQACISSNQAITSAVELIRSGQSKIILAGGTETMSDIPIRFRKKFRQKLLDARKYKSLSDFLKFFKGLRPSDLLPEIPAIAEFSTGETMGESCDKMAAHFGISRQAQDEYALRSHQLAAKATNEGWLDEELLPAAVPPDFEAIEHDNTFREDTSMEKLQKLSPAFIKPHGTITAGNSSAFTDGASASLIMEKQEALNRGLKPKAILRAYTYVAQDPEDELLLGPAYATPQVLDMMGLELSDIDVFEFHEAFAGQILTVLKALNSEKFAEENLDRDKKVGDIPMEKFNCWGGSLSLGHPFGATGTRLVTTAANRLHHEDGELALVAACAAGGQGHAMILERFDS</sequence>
<dbReference type="FunFam" id="3.40.47.10:FF:000011">
    <property type="entry name" value="3-ketoacyl-CoA thiolase"/>
    <property type="match status" value="1"/>
</dbReference>